<dbReference type="SUPFAM" id="SSF52058">
    <property type="entry name" value="L domain-like"/>
    <property type="match status" value="1"/>
</dbReference>
<dbReference type="SMART" id="SM00013">
    <property type="entry name" value="LRRNT"/>
    <property type="match status" value="1"/>
</dbReference>
<dbReference type="SUPFAM" id="SSF48726">
    <property type="entry name" value="Immunoglobulin"/>
    <property type="match status" value="1"/>
</dbReference>
<dbReference type="EMBL" id="JAINUG010000020">
    <property type="protein sequence ID" value="KAJ8412044.1"/>
    <property type="molecule type" value="Genomic_DNA"/>
</dbReference>
<dbReference type="Gene3D" id="2.60.40.10">
    <property type="entry name" value="Immunoglobulins"/>
    <property type="match status" value="1"/>
</dbReference>
<protein>
    <recommendedName>
        <fullName evidence="7">Ig-like domain-containing protein</fullName>
    </recommendedName>
</protein>
<organism evidence="8 9">
    <name type="scientific">Aldrovandia affinis</name>
    <dbReference type="NCBI Taxonomy" id="143900"/>
    <lineage>
        <taxon>Eukaryota</taxon>
        <taxon>Metazoa</taxon>
        <taxon>Chordata</taxon>
        <taxon>Craniata</taxon>
        <taxon>Vertebrata</taxon>
        <taxon>Euteleostomi</taxon>
        <taxon>Actinopterygii</taxon>
        <taxon>Neopterygii</taxon>
        <taxon>Teleostei</taxon>
        <taxon>Notacanthiformes</taxon>
        <taxon>Halosauridae</taxon>
        <taxon>Aldrovandia</taxon>
    </lineage>
</organism>
<dbReference type="InterPro" id="IPR003598">
    <property type="entry name" value="Ig_sub2"/>
</dbReference>
<evidence type="ECO:0000256" key="6">
    <source>
        <dbReference type="SAM" id="Phobius"/>
    </source>
</evidence>
<dbReference type="InterPro" id="IPR013783">
    <property type="entry name" value="Ig-like_fold"/>
</dbReference>
<evidence type="ECO:0000313" key="8">
    <source>
        <dbReference type="EMBL" id="KAJ8412044.1"/>
    </source>
</evidence>
<dbReference type="GO" id="GO:0016020">
    <property type="term" value="C:membrane"/>
    <property type="evidence" value="ECO:0007669"/>
    <property type="project" value="UniProtKB-SubCell"/>
</dbReference>
<dbReference type="PROSITE" id="PS51450">
    <property type="entry name" value="LRR"/>
    <property type="match status" value="1"/>
</dbReference>
<comment type="caution">
    <text evidence="8">The sequence shown here is derived from an EMBL/GenBank/DDBJ whole genome shotgun (WGS) entry which is preliminary data.</text>
</comment>
<keyword evidence="4" id="KW-1015">Disulfide bond</keyword>
<reference evidence="8" key="1">
    <citation type="journal article" date="2023" name="Science">
        <title>Genome structures resolve the early diversification of teleost fishes.</title>
        <authorList>
            <person name="Parey E."/>
            <person name="Louis A."/>
            <person name="Montfort J."/>
            <person name="Bouchez O."/>
            <person name="Roques C."/>
            <person name="Iampietro C."/>
            <person name="Lluch J."/>
            <person name="Castinel A."/>
            <person name="Donnadieu C."/>
            <person name="Desvignes T."/>
            <person name="Floi Bucao C."/>
            <person name="Jouanno E."/>
            <person name="Wen M."/>
            <person name="Mejri S."/>
            <person name="Dirks R."/>
            <person name="Jansen H."/>
            <person name="Henkel C."/>
            <person name="Chen W.J."/>
            <person name="Zahm M."/>
            <person name="Cabau C."/>
            <person name="Klopp C."/>
            <person name="Thompson A.W."/>
            <person name="Robinson-Rechavi M."/>
            <person name="Braasch I."/>
            <person name="Lecointre G."/>
            <person name="Bobe J."/>
            <person name="Postlethwait J.H."/>
            <person name="Berthelot C."/>
            <person name="Roest Crollius H."/>
            <person name="Guiguen Y."/>
        </authorList>
    </citation>
    <scope>NUCLEOTIDE SEQUENCE</scope>
    <source>
        <strain evidence="8">NC1722</strain>
    </source>
</reference>
<evidence type="ECO:0000256" key="2">
    <source>
        <dbReference type="ARBA" id="ARBA00022729"/>
    </source>
</evidence>
<accession>A0AAD7T0A0</accession>
<dbReference type="InterPro" id="IPR036179">
    <property type="entry name" value="Ig-like_dom_sf"/>
</dbReference>
<dbReference type="SMART" id="SM00369">
    <property type="entry name" value="LRR_TYP"/>
    <property type="match status" value="5"/>
</dbReference>
<keyword evidence="2" id="KW-0732">Signal</keyword>
<dbReference type="Pfam" id="PF13927">
    <property type="entry name" value="Ig_3"/>
    <property type="match status" value="1"/>
</dbReference>
<feature type="compositionally biased region" description="Basic and acidic residues" evidence="5">
    <location>
        <begin position="483"/>
        <end position="497"/>
    </location>
</feature>
<dbReference type="PANTHER" id="PTHR45842:SF22">
    <property type="entry name" value="INSULIN-LIKE GROWTH FACTOR-BINDING PROTEIN COMPLEX ACID LABILE SUBUNIT ISOFORM X1"/>
    <property type="match status" value="1"/>
</dbReference>
<evidence type="ECO:0000256" key="5">
    <source>
        <dbReference type="SAM" id="MobiDB-lite"/>
    </source>
</evidence>
<dbReference type="InterPro" id="IPR032675">
    <property type="entry name" value="LRR_dom_sf"/>
</dbReference>
<gene>
    <name evidence="8" type="ORF">AAFF_G00143110</name>
</gene>
<dbReference type="CDD" id="cd00096">
    <property type="entry name" value="Ig"/>
    <property type="match status" value="1"/>
</dbReference>
<dbReference type="InterPro" id="IPR007110">
    <property type="entry name" value="Ig-like_dom"/>
</dbReference>
<feature type="transmembrane region" description="Helical" evidence="6">
    <location>
        <begin position="389"/>
        <end position="409"/>
    </location>
</feature>
<dbReference type="SMART" id="SM00409">
    <property type="entry name" value="IG"/>
    <property type="match status" value="1"/>
</dbReference>
<dbReference type="SMART" id="SM00408">
    <property type="entry name" value="IGc2"/>
    <property type="match status" value="1"/>
</dbReference>
<dbReference type="InterPro" id="IPR003591">
    <property type="entry name" value="Leu-rich_rpt_typical-subtyp"/>
</dbReference>
<dbReference type="InterPro" id="IPR003599">
    <property type="entry name" value="Ig_sub"/>
</dbReference>
<evidence type="ECO:0000256" key="4">
    <source>
        <dbReference type="ARBA" id="ARBA00023157"/>
    </source>
</evidence>
<dbReference type="Pfam" id="PF13855">
    <property type="entry name" value="LRR_8"/>
    <property type="match status" value="1"/>
</dbReference>
<feature type="domain" description="Ig-like" evidence="7">
    <location>
        <begin position="268"/>
        <end position="371"/>
    </location>
</feature>
<evidence type="ECO:0000259" key="7">
    <source>
        <dbReference type="PROSITE" id="PS50835"/>
    </source>
</evidence>
<keyword evidence="6" id="KW-1133">Transmembrane helix</keyword>
<dbReference type="Gene3D" id="3.80.10.10">
    <property type="entry name" value="Ribonuclease Inhibitor"/>
    <property type="match status" value="1"/>
</dbReference>
<keyword evidence="1" id="KW-0433">Leucine-rich repeat</keyword>
<keyword evidence="9" id="KW-1185">Reference proteome</keyword>
<keyword evidence="3" id="KW-0677">Repeat</keyword>
<dbReference type="InterPro" id="IPR050467">
    <property type="entry name" value="LRFN"/>
</dbReference>
<proteinExistence type="predicted"/>
<evidence type="ECO:0000313" key="9">
    <source>
        <dbReference type="Proteomes" id="UP001221898"/>
    </source>
</evidence>
<dbReference type="AlphaFoldDB" id="A0AAD7T0A0"/>
<evidence type="ECO:0000256" key="3">
    <source>
        <dbReference type="ARBA" id="ARBA00022737"/>
    </source>
</evidence>
<dbReference type="PROSITE" id="PS50835">
    <property type="entry name" value="IG_LIKE"/>
    <property type="match status" value="1"/>
</dbReference>
<name>A0AAD7T0A0_9TELE</name>
<dbReference type="Proteomes" id="UP001221898">
    <property type="component" value="Unassembled WGS sequence"/>
</dbReference>
<keyword evidence="6" id="KW-0812">Transmembrane</keyword>
<dbReference type="PANTHER" id="PTHR45842">
    <property type="entry name" value="SYNAPTIC ADHESION-LIKE MOLECULE SALM"/>
    <property type="match status" value="1"/>
</dbReference>
<feature type="compositionally biased region" description="Acidic residues" evidence="5">
    <location>
        <begin position="473"/>
        <end position="482"/>
    </location>
</feature>
<dbReference type="InterPro" id="IPR001611">
    <property type="entry name" value="Leu-rich_rpt"/>
</dbReference>
<keyword evidence="6" id="KW-0472">Membrane</keyword>
<dbReference type="InterPro" id="IPR000372">
    <property type="entry name" value="LRRNT"/>
</dbReference>
<evidence type="ECO:0000256" key="1">
    <source>
        <dbReference type="ARBA" id="ARBA00022614"/>
    </source>
</evidence>
<sequence length="511" mass="57291">MTFPCSVGEPSLGSSCVSRGAPLQGVLRLLPLALLLPWATGSTLNCHKTCICASNIVSCSRMNLTSIPFSLPVYTAVLDVSYNTITRLRAEWTMIKLEKLHNLLLSHNGMSFISSEAFLYVTQLRYLDLSYNSLRQLEEVMFEPLVQLEVLLLYKNRISQIDRTAFTGLNKLQKLYLSQNQVSRFPLELVKEKTRLEKLSLLDVSSNKVKVLPIQELKILPAWIKNGLYFHDNPFACNCDLYNMLAHWHIRRLTSAVDFKDDYTCVLPDTQKTKVAVFDLNGDCMNCSTVKAEDQETYLDQTLILNCDTRHRDMNKTWMIPGNVLVTLGGNHSTKVLKDGRLEISSVQPEDSGIYTCFAVSEALNETLYVTVKVHNFTLNGDDETLNTAYTTLVGCLASVILVLIYLYLTPCRCFCCPVYSKAKSQQEDSIHSSGLSTTPTHEDLGTKAGLSRHVAFIDGKDLQGQNGKVNPDAEEDLEDREQEGRRDRGRRQKSDAESISSVCSDTPIVV</sequence>
<feature type="region of interest" description="Disordered" evidence="5">
    <location>
        <begin position="462"/>
        <end position="511"/>
    </location>
</feature>